<dbReference type="InterPro" id="IPR025054">
    <property type="entry name" value="DUF3991"/>
</dbReference>
<keyword evidence="3" id="KW-0614">Plasmid</keyword>
<sequence>MMKRKEIEILRDKVGCAAVLADAGFAVDKKESTRRAVKFRRGAEIIIVTHDGRGWFDPLSDEKGDVFSLAALLDRLTFTEAIARVATLVGFDPCPIIWSKPRTQAPPLNIAERWRARRAPGPGTGAWRYLCWARAIPVPIVRYAIHESAIREGPFGSMWARHSSAEGVVTGWEERGPEWRGFATGGNKVLFRLGRPNATRFCVTEAAIDAMSLAAIEGLREDTLYLSTGGGWSPSTEAGLRSLLANPDAQLVGATDANTQGDTFADRLQNLAKEEGRSWLRLRPPAEDWNEVLQEKKRENAKRENGKRRAASRTTASREASPG</sequence>
<accession>A0A6H0ZIU0</accession>
<gene>
    <name evidence="3" type="ORF">FOB41_01650</name>
</gene>
<dbReference type="Pfam" id="PF13154">
    <property type="entry name" value="DUF3991"/>
    <property type="match status" value="1"/>
</dbReference>
<evidence type="ECO:0000313" key="3">
    <source>
        <dbReference type="EMBL" id="QIX19914.1"/>
    </source>
</evidence>
<feature type="domain" description="DUF3991" evidence="2">
    <location>
        <begin position="128"/>
        <end position="195"/>
    </location>
</feature>
<reference evidence="3 4" key="1">
    <citation type="submission" date="2020-04" db="EMBL/GenBank/DDBJ databases">
        <title>FDA dAtabase for Regulatory Grade micrObial Sequences (FDA-ARGOS): Supporting development and validation of Infectious Disease Dx tests.</title>
        <authorList>
            <person name="Sciortino C."/>
            <person name="Tallon L."/>
            <person name="Sadzewicz L."/>
            <person name="Vavikolanu K."/>
            <person name="Mehta A."/>
            <person name="Aluvathingal J."/>
            <person name="Nadendla S."/>
            <person name="Nandy P."/>
            <person name="Geyer C."/>
            <person name="Yan Y."/>
            <person name="Sichtig H."/>
        </authorList>
    </citation>
    <scope>NUCLEOTIDE SEQUENCE [LARGE SCALE GENOMIC DNA]</scope>
    <source>
        <strain evidence="3 4">FDAARGOS_633</strain>
        <plasmid evidence="3 4">unnamed1</plasmid>
    </source>
</reference>
<dbReference type="InterPro" id="IPR017041">
    <property type="entry name" value="UCP036054"/>
</dbReference>
<feature type="region of interest" description="Disordered" evidence="1">
    <location>
        <begin position="291"/>
        <end position="323"/>
    </location>
</feature>
<name>A0A6H0ZIU0_9HYPH</name>
<dbReference type="AlphaFoldDB" id="A0A6H0ZIU0"/>
<dbReference type="Proteomes" id="UP000500870">
    <property type="component" value="Plasmid unnamed1"/>
</dbReference>
<evidence type="ECO:0000256" key="1">
    <source>
        <dbReference type="SAM" id="MobiDB-lite"/>
    </source>
</evidence>
<protein>
    <submittedName>
        <fullName evidence="3">DUF3991 domain-containing protein</fullName>
    </submittedName>
</protein>
<dbReference type="Gene3D" id="3.40.1360.10">
    <property type="match status" value="1"/>
</dbReference>
<evidence type="ECO:0000313" key="4">
    <source>
        <dbReference type="Proteomes" id="UP000500870"/>
    </source>
</evidence>
<evidence type="ECO:0000259" key="2">
    <source>
        <dbReference type="Pfam" id="PF13154"/>
    </source>
</evidence>
<geneLocation type="plasmid" evidence="3 4">
    <name>unnamed1</name>
</geneLocation>
<dbReference type="PIRSF" id="PIRSF036054">
    <property type="entry name" value="UCP036054"/>
    <property type="match status" value="1"/>
</dbReference>
<organism evidence="3 4">
    <name type="scientific">Agrobacterium pusense</name>
    <dbReference type="NCBI Taxonomy" id="648995"/>
    <lineage>
        <taxon>Bacteria</taxon>
        <taxon>Pseudomonadati</taxon>
        <taxon>Pseudomonadota</taxon>
        <taxon>Alphaproteobacteria</taxon>
        <taxon>Hyphomicrobiales</taxon>
        <taxon>Rhizobiaceae</taxon>
        <taxon>Rhizobium/Agrobacterium group</taxon>
        <taxon>Agrobacterium</taxon>
    </lineage>
</organism>
<proteinExistence type="predicted"/>
<feature type="compositionally biased region" description="Low complexity" evidence="1">
    <location>
        <begin position="312"/>
        <end position="323"/>
    </location>
</feature>
<dbReference type="EMBL" id="CP050897">
    <property type="protein sequence ID" value="QIX19914.1"/>
    <property type="molecule type" value="Genomic_DNA"/>
</dbReference>
<dbReference type="Pfam" id="PF13155">
    <property type="entry name" value="Toprim_2"/>
    <property type="match status" value="1"/>
</dbReference>
<feature type="compositionally biased region" description="Basic and acidic residues" evidence="1">
    <location>
        <begin position="293"/>
        <end position="304"/>
    </location>
</feature>